<gene>
    <name evidence="3" type="ORF">SCODWIG_01922</name>
</gene>
<proteinExistence type="predicted"/>
<keyword evidence="4" id="KW-1185">Reference proteome</keyword>
<dbReference type="SMART" id="SM00443">
    <property type="entry name" value="G_patch"/>
    <property type="match status" value="1"/>
</dbReference>
<evidence type="ECO:0000259" key="2">
    <source>
        <dbReference type="PROSITE" id="PS50174"/>
    </source>
</evidence>
<feature type="region of interest" description="Disordered" evidence="1">
    <location>
        <begin position="1"/>
        <end position="46"/>
    </location>
</feature>
<feature type="region of interest" description="Disordered" evidence="1">
    <location>
        <begin position="164"/>
        <end position="188"/>
    </location>
</feature>
<dbReference type="PROSITE" id="PS50174">
    <property type="entry name" value="G_PATCH"/>
    <property type="match status" value="1"/>
</dbReference>
<feature type="compositionally biased region" description="Basic residues" evidence="1">
    <location>
        <begin position="1"/>
        <end position="23"/>
    </location>
</feature>
<dbReference type="PANTHER" id="PTHR14195">
    <property type="entry name" value="G PATCH DOMAIN CONTAINING PROTEIN 2"/>
    <property type="match status" value="1"/>
</dbReference>
<feature type="region of interest" description="Disordered" evidence="1">
    <location>
        <begin position="612"/>
        <end position="639"/>
    </location>
</feature>
<dbReference type="AlphaFoldDB" id="A0A376B6A2"/>
<dbReference type="GO" id="GO:0003676">
    <property type="term" value="F:nucleic acid binding"/>
    <property type="evidence" value="ECO:0007669"/>
    <property type="project" value="InterPro"/>
</dbReference>
<dbReference type="Pfam" id="PF01585">
    <property type="entry name" value="G-patch"/>
    <property type="match status" value="1"/>
</dbReference>
<evidence type="ECO:0000313" key="4">
    <source>
        <dbReference type="Proteomes" id="UP000262825"/>
    </source>
</evidence>
<feature type="region of interest" description="Disordered" evidence="1">
    <location>
        <begin position="318"/>
        <end position="344"/>
    </location>
</feature>
<feature type="domain" description="G-patch" evidence="2">
    <location>
        <begin position="695"/>
        <end position="742"/>
    </location>
</feature>
<name>A0A376B6A2_9ASCO</name>
<dbReference type="Proteomes" id="UP000262825">
    <property type="component" value="Unassembled WGS sequence"/>
</dbReference>
<accession>A0A376B6A2</accession>
<feature type="compositionally biased region" description="Basic and acidic residues" evidence="1">
    <location>
        <begin position="164"/>
        <end position="186"/>
    </location>
</feature>
<dbReference type="VEuPathDB" id="FungiDB:SCODWIG_01922"/>
<organism evidence="3 4">
    <name type="scientific">Saccharomycodes ludwigii</name>
    <dbReference type="NCBI Taxonomy" id="36035"/>
    <lineage>
        <taxon>Eukaryota</taxon>
        <taxon>Fungi</taxon>
        <taxon>Dikarya</taxon>
        <taxon>Ascomycota</taxon>
        <taxon>Saccharomycotina</taxon>
        <taxon>Saccharomycetes</taxon>
        <taxon>Saccharomycodales</taxon>
        <taxon>Saccharomycodaceae</taxon>
        <taxon>Saccharomycodes</taxon>
    </lineage>
</organism>
<dbReference type="InterPro" id="IPR051189">
    <property type="entry name" value="Splicing_assoc_domain"/>
</dbReference>
<protein>
    <recommendedName>
        <fullName evidence="2">G-patch domain-containing protein</fullName>
    </recommendedName>
</protein>
<evidence type="ECO:0000313" key="3">
    <source>
        <dbReference type="EMBL" id="SSD60161.1"/>
    </source>
</evidence>
<evidence type="ECO:0000256" key="1">
    <source>
        <dbReference type="SAM" id="MobiDB-lite"/>
    </source>
</evidence>
<sequence length="744" mass="85649">MYKKNTKGRRKRGTGARGGRGRGKFNYNQQSHFNKKPRSDGNAADDFLPLVGGGDLSNPNAISDLYFGNINSAPNSMKMAALGRRRYKSGQFPNSDEDMNTKNLPLRKRPMIFVKSKEIYDPSKDLIDLLITKNNAKNNYQGTLETKPNDAVESQATNQVVDKREVVENGEDGRNTDKNKDEKYSSDENEELLEEYDNTSSSDGYVSGEDLYNYDIDHENENILPQENIFFVDEQGTNINIENIPETIVGDENEKIKNTEFQDTLTIGKVQLNLVENGEDVELIPFKKKININNEKKIDLDTKMNRLNINEFFDKDEKSKTQKDTEYNNTTPKSENENENDEPEFGFLDADFVANSSEIEITNIALGGDFQNNMYYTKSFKYFGNYNFHWVDTDVVEDILGELGLPEERYASYFGFIKDKLVKPEEEPQPTYSDVYISESGDEYDNSEYFVNRNFDYIPSDHEEEMYSKEITDDMREGLEDLISYSTAYEGDRNMEYESHSIATKGKGKNRKLFFDNNSDMDDEQRLILQSKFSLRLDRKATKRKTKIDYLNEEHINSTDLLLKYPYGMHVENIKDEFKSYLSRPNQEFLVFPPFDSHGNQTIVKFSKHFNTKAQTRRKGKSSSVTVHKSKKTNRKSPNYGLIDQLCRQRRVFMRSDTRDPSLAAQDIDDENPKKHKYHVREGEIIGENAPEISHDNIGRRLLEKLGWKHGEGLGIHGNKGIVVPLQVTVKKTKKGLGHATKEP</sequence>
<dbReference type="EMBL" id="UFAJ01000286">
    <property type="protein sequence ID" value="SSD60161.1"/>
    <property type="molecule type" value="Genomic_DNA"/>
</dbReference>
<dbReference type="InterPro" id="IPR000467">
    <property type="entry name" value="G_patch_dom"/>
</dbReference>
<feature type="compositionally biased region" description="Basic residues" evidence="1">
    <location>
        <begin position="612"/>
        <end position="621"/>
    </location>
</feature>
<reference evidence="4" key="1">
    <citation type="submission" date="2018-06" db="EMBL/GenBank/DDBJ databases">
        <authorList>
            <person name="Guldener U."/>
        </authorList>
    </citation>
    <scope>NUCLEOTIDE SEQUENCE [LARGE SCALE GENOMIC DNA]</scope>
    <source>
        <strain evidence="4">UTAD17</strain>
    </source>
</reference>